<gene>
    <name evidence="2" type="ORF">SAMN04489760_14022</name>
</gene>
<feature type="chain" id="PRO_5011468595" evidence="1">
    <location>
        <begin position="23"/>
        <end position="142"/>
    </location>
</feature>
<reference evidence="2 3" key="1">
    <citation type="submission" date="2016-10" db="EMBL/GenBank/DDBJ databases">
        <authorList>
            <person name="de Groot N.N."/>
        </authorList>
    </citation>
    <scope>NUCLEOTIDE SEQUENCE [LARGE SCALE GENOMIC DNA]</scope>
    <source>
        <strain evidence="2 3">DSM 8423</strain>
    </source>
</reference>
<dbReference type="Proteomes" id="UP000198744">
    <property type="component" value="Unassembled WGS sequence"/>
</dbReference>
<sequence length="142" mass="15106">MIKKLGILFLGILVFCISPAFAADINVKLYCPNSVNAGSALYLTKVVIYNNDWESGVTLNRYAAGIVGNYNNVLNAGRVYGPYAKTMTSRTILPESSVTITNLPIVSPVSTDLKGKMALVVVEFINGAGQSIGGDTCLVNVQ</sequence>
<keyword evidence="1" id="KW-0732">Signal</keyword>
<dbReference type="STRING" id="43775.SAMN04489760_14022"/>
<evidence type="ECO:0000313" key="3">
    <source>
        <dbReference type="Proteomes" id="UP000198744"/>
    </source>
</evidence>
<dbReference type="AlphaFoldDB" id="A0A1H8ATF8"/>
<name>A0A1H8ATF8_9BACT</name>
<organism evidence="2 3">
    <name type="scientific">Syntrophus gentianae</name>
    <dbReference type="NCBI Taxonomy" id="43775"/>
    <lineage>
        <taxon>Bacteria</taxon>
        <taxon>Pseudomonadati</taxon>
        <taxon>Thermodesulfobacteriota</taxon>
        <taxon>Syntrophia</taxon>
        <taxon>Syntrophales</taxon>
        <taxon>Syntrophaceae</taxon>
        <taxon>Syntrophus</taxon>
    </lineage>
</organism>
<feature type="signal peptide" evidence="1">
    <location>
        <begin position="1"/>
        <end position="22"/>
    </location>
</feature>
<dbReference type="EMBL" id="FOBS01000040">
    <property type="protein sequence ID" value="SEM73843.1"/>
    <property type="molecule type" value="Genomic_DNA"/>
</dbReference>
<proteinExistence type="predicted"/>
<dbReference type="RefSeq" id="WP_093884766.1">
    <property type="nucleotide sequence ID" value="NZ_FOBS01000040.1"/>
</dbReference>
<evidence type="ECO:0000313" key="2">
    <source>
        <dbReference type="EMBL" id="SEM73843.1"/>
    </source>
</evidence>
<accession>A0A1H8ATF8</accession>
<protein>
    <submittedName>
        <fullName evidence="2">Uncharacterized protein</fullName>
    </submittedName>
</protein>
<evidence type="ECO:0000256" key="1">
    <source>
        <dbReference type="SAM" id="SignalP"/>
    </source>
</evidence>
<keyword evidence="3" id="KW-1185">Reference proteome</keyword>